<gene>
    <name evidence="2" type="ORF">KK078_06955</name>
</gene>
<dbReference type="EMBL" id="JAHESC010000007">
    <property type="protein sequence ID" value="MBT1686287.1"/>
    <property type="molecule type" value="Genomic_DNA"/>
</dbReference>
<keyword evidence="3" id="KW-1185">Reference proteome</keyword>
<dbReference type="PROSITE" id="PS51819">
    <property type="entry name" value="VOC"/>
    <property type="match status" value="1"/>
</dbReference>
<evidence type="ECO:0000313" key="2">
    <source>
        <dbReference type="EMBL" id="MBT1686287.1"/>
    </source>
</evidence>
<organism evidence="2 3">
    <name type="scientific">Dawidia soli</name>
    <dbReference type="NCBI Taxonomy" id="2782352"/>
    <lineage>
        <taxon>Bacteria</taxon>
        <taxon>Pseudomonadati</taxon>
        <taxon>Bacteroidota</taxon>
        <taxon>Cytophagia</taxon>
        <taxon>Cytophagales</taxon>
        <taxon>Chryseotaleaceae</taxon>
        <taxon>Dawidia</taxon>
    </lineage>
</organism>
<proteinExistence type="predicted"/>
<accession>A0AAP2GCL7</accession>
<dbReference type="InterPro" id="IPR004360">
    <property type="entry name" value="Glyas_Fos-R_dOase_dom"/>
</dbReference>
<comment type="caution">
    <text evidence="2">The sequence shown here is derived from an EMBL/GenBank/DDBJ whole genome shotgun (WGS) entry which is preliminary data.</text>
</comment>
<dbReference type="PANTHER" id="PTHR36503">
    <property type="entry name" value="BLR2520 PROTEIN"/>
    <property type="match status" value="1"/>
</dbReference>
<dbReference type="InterPro" id="IPR037523">
    <property type="entry name" value="VOC_core"/>
</dbReference>
<dbReference type="Gene3D" id="3.10.180.10">
    <property type="entry name" value="2,3-Dihydroxybiphenyl 1,2-Dioxygenase, domain 1"/>
    <property type="match status" value="1"/>
</dbReference>
<dbReference type="SUPFAM" id="SSF54593">
    <property type="entry name" value="Glyoxalase/Bleomycin resistance protein/Dihydroxybiphenyl dioxygenase"/>
    <property type="match status" value="1"/>
</dbReference>
<dbReference type="RefSeq" id="WP_254089527.1">
    <property type="nucleotide sequence ID" value="NZ_JAHESC010000007.1"/>
</dbReference>
<name>A0AAP2GCL7_9BACT</name>
<dbReference type="PANTHER" id="PTHR36503:SF1">
    <property type="entry name" value="BLR2520 PROTEIN"/>
    <property type="match status" value="1"/>
</dbReference>
<evidence type="ECO:0000313" key="3">
    <source>
        <dbReference type="Proteomes" id="UP001319180"/>
    </source>
</evidence>
<sequence length="146" mass="16528">MEQRISVLTIAVDNLPAMQKFYEQILDWKPVAANQDIVFYQLNGFLFSLCKRPDLAKFIGIPPEGSGFRAVTIGYNVRSEQEVRAIHDRLKARDVEVLQEPTAAPFGGLFFYFKDVEGNILEVAYNAYIPLDEKNNAAGHKPIDHL</sequence>
<protein>
    <submittedName>
        <fullName evidence="2">VOC family protein</fullName>
    </submittedName>
</protein>
<evidence type="ECO:0000259" key="1">
    <source>
        <dbReference type="PROSITE" id="PS51819"/>
    </source>
</evidence>
<feature type="domain" description="VOC" evidence="1">
    <location>
        <begin position="4"/>
        <end position="126"/>
    </location>
</feature>
<dbReference type="Pfam" id="PF00903">
    <property type="entry name" value="Glyoxalase"/>
    <property type="match status" value="1"/>
</dbReference>
<dbReference type="AlphaFoldDB" id="A0AAP2GCL7"/>
<dbReference type="InterPro" id="IPR029068">
    <property type="entry name" value="Glyas_Bleomycin-R_OHBP_Dase"/>
</dbReference>
<reference evidence="2 3" key="1">
    <citation type="submission" date="2021-05" db="EMBL/GenBank/DDBJ databases">
        <title>A Polyphasic approach of four new species of the genus Ohtaekwangia: Ohtaekwangia histidinii sp. nov., Ohtaekwangia cretensis sp. nov., Ohtaekwangia indiensis sp. nov., Ohtaekwangia reichenbachii sp. nov. from diverse environment.</title>
        <authorList>
            <person name="Octaviana S."/>
        </authorList>
    </citation>
    <scope>NUCLEOTIDE SEQUENCE [LARGE SCALE GENOMIC DNA]</scope>
    <source>
        <strain evidence="2 3">PWU37</strain>
    </source>
</reference>
<dbReference type="Proteomes" id="UP001319180">
    <property type="component" value="Unassembled WGS sequence"/>
</dbReference>